<feature type="transmembrane region" description="Helical" evidence="1">
    <location>
        <begin position="88"/>
        <end position="106"/>
    </location>
</feature>
<reference evidence="2 3" key="1">
    <citation type="submission" date="2019-07" db="EMBL/GenBank/DDBJ databases">
        <authorList>
            <person name="Kim J."/>
        </authorList>
    </citation>
    <scope>NUCLEOTIDE SEQUENCE [LARGE SCALE GENOMIC DNA]</scope>
    <source>
        <strain evidence="2 3">G13</strain>
    </source>
</reference>
<comment type="caution">
    <text evidence="2">The sequence shown here is derived from an EMBL/GenBank/DDBJ whole genome shotgun (WGS) entry which is preliminary data.</text>
</comment>
<name>A0A559J5L6_9BACL</name>
<sequence length="191" mass="22357">MENHGYELTLKFDLGENSLYDLGYLSIDIYHLIVFSELLERRDSEGIDMVYNSSRVKSRFPLTREDNVLKNFRNKAIIKSVRNGSIELTIAGLSLISSIIVPFIIYKLQKRDLRSDQNYLFEVNANDRDLNHIIDSFRDGYYGRGPSSINWLFDILSRNGYDISFGGTDQFVIRKVLERYENRIIKIVEKR</sequence>
<evidence type="ECO:0000313" key="2">
    <source>
        <dbReference type="EMBL" id="TVX95188.1"/>
    </source>
</evidence>
<keyword evidence="3" id="KW-1185">Reference proteome</keyword>
<evidence type="ECO:0000313" key="3">
    <source>
        <dbReference type="Proteomes" id="UP000316330"/>
    </source>
</evidence>
<accession>A0A559J5L6</accession>
<keyword evidence="1" id="KW-0812">Transmembrane</keyword>
<protein>
    <submittedName>
        <fullName evidence="2">Uncharacterized protein</fullName>
    </submittedName>
</protein>
<keyword evidence="1" id="KW-0472">Membrane</keyword>
<dbReference type="EMBL" id="VNJJ01000024">
    <property type="protein sequence ID" value="TVX95188.1"/>
    <property type="molecule type" value="Genomic_DNA"/>
</dbReference>
<keyword evidence="1" id="KW-1133">Transmembrane helix</keyword>
<dbReference type="Proteomes" id="UP000316330">
    <property type="component" value="Unassembled WGS sequence"/>
</dbReference>
<proteinExistence type="predicted"/>
<gene>
    <name evidence="2" type="ORF">FPZ45_23900</name>
</gene>
<organism evidence="2 3">
    <name type="scientific">Cohnella terricola</name>
    <dbReference type="NCBI Taxonomy" id="1289167"/>
    <lineage>
        <taxon>Bacteria</taxon>
        <taxon>Bacillati</taxon>
        <taxon>Bacillota</taxon>
        <taxon>Bacilli</taxon>
        <taxon>Bacillales</taxon>
        <taxon>Paenibacillaceae</taxon>
        <taxon>Cohnella</taxon>
    </lineage>
</organism>
<dbReference type="AlphaFoldDB" id="A0A559J5L6"/>
<dbReference type="OrthoDB" id="9849147at2"/>
<evidence type="ECO:0000256" key="1">
    <source>
        <dbReference type="SAM" id="Phobius"/>
    </source>
</evidence>
<dbReference type="RefSeq" id="WP_144707177.1">
    <property type="nucleotide sequence ID" value="NZ_VNJJ01000024.1"/>
</dbReference>